<proteinExistence type="predicted"/>
<organism evidence="2">
    <name type="scientific">Intestinibacter bartlettii</name>
    <dbReference type="NCBI Taxonomy" id="261299"/>
    <lineage>
        <taxon>Bacteria</taxon>
        <taxon>Bacillati</taxon>
        <taxon>Bacillota</taxon>
        <taxon>Clostridia</taxon>
        <taxon>Peptostreptococcales</taxon>
        <taxon>Peptostreptococcaceae</taxon>
        <taxon>Intestinibacter</taxon>
    </lineage>
</organism>
<dbReference type="EMBL" id="CACRUE010000036">
    <property type="protein sequence ID" value="VYU41557.1"/>
    <property type="molecule type" value="Genomic_DNA"/>
</dbReference>
<evidence type="ECO:0000313" key="2">
    <source>
        <dbReference type="EMBL" id="VYU41557.1"/>
    </source>
</evidence>
<dbReference type="RefSeq" id="WP_024047738.1">
    <property type="nucleotide sequence ID" value="NZ_CACRUE010000036.1"/>
</dbReference>
<protein>
    <submittedName>
        <fullName evidence="2">Uncharacterized protein</fullName>
    </submittedName>
</protein>
<name>A0A6N3EUS8_9FIRM</name>
<dbReference type="AlphaFoldDB" id="A0A6N3EUS8"/>
<reference evidence="2" key="1">
    <citation type="submission" date="2019-11" db="EMBL/GenBank/DDBJ databases">
        <authorList>
            <person name="Feng L."/>
        </authorList>
    </citation>
    <scope>NUCLEOTIDE SEQUENCE</scope>
    <source>
        <strain evidence="2">IbartlettiiLFYP30</strain>
    </source>
</reference>
<feature type="signal peptide" evidence="1">
    <location>
        <begin position="1"/>
        <end position="26"/>
    </location>
</feature>
<gene>
    <name evidence="2" type="ORF">IBLFYP30_02595</name>
</gene>
<evidence type="ECO:0000256" key="1">
    <source>
        <dbReference type="SAM" id="SignalP"/>
    </source>
</evidence>
<feature type="chain" id="PRO_5039040841" evidence="1">
    <location>
        <begin position="27"/>
        <end position="135"/>
    </location>
</feature>
<keyword evidence="1" id="KW-0732">Signal</keyword>
<accession>A0A6N3EUS8</accession>
<sequence>MKKTLKKSLKKLLVGALVAGSIVGSAGLQADAATKAITASGTVNGINFLKAKPVAYLYTYNSNGSFIAKYALSSSFQFGNKYKLTLGRTRLDDKKVAKVCLQLKSDNGTKYSSKVNLRSGAYTITMNGSGSPTLK</sequence>